<evidence type="ECO:0000256" key="2">
    <source>
        <dbReference type="ARBA" id="ARBA00022552"/>
    </source>
</evidence>
<dbReference type="AlphaFoldDB" id="A0A429V789"/>
<dbReference type="Pfam" id="PF02527">
    <property type="entry name" value="GidB"/>
    <property type="match status" value="1"/>
</dbReference>
<comment type="similarity">
    <text evidence="6">Belongs to the methyltransferase superfamily. RNA methyltransferase RsmG family.</text>
</comment>
<keyword evidence="4 6" id="KW-0808">Transferase</keyword>
<gene>
    <name evidence="6 7" type="primary">rsmG</name>
    <name evidence="7" type="ORF">HMF7854_02110</name>
</gene>
<evidence type="ECO:0000256" key="5">
    <source>
        <dbReference type="ARBA" id="ARBA00022691"/>
    </source>
</evidence>
<proteinExistence type="inferred from homology"/>
<dbReference type="GO" id="GO:0005829">
    <property type="term" value="C:cytosol"/>
    <property type="evidence" value="ECO:0007669"/>
    <property type="project" value="TreeGrafter"/>
</dbReference>
<keyword evidence="8" id="KW-1185">Reference proteome</keyword>
<dbReference type="Gene3D" id="3.40.50.150">
    <property type="entry name" value="Vaccinia Virus protein VP39"/>
    <property type="match status" value="1"/>
</dbReference>
<keyword evidence="2 6" id="KW-0698">rRNA processing</keyword>
<dbReference type="OrthoDB" id="9808773at2"/>
<comment type="caution">
    <text evidence="7">The sequence shown here is derived from an EMBL/GenBank/DDBJ whole genome shotgun (WGS) entry which is preliminary data.</text>
</comment>
<comment type="subcellular location">
    <subcellularLocation>
        <location evidence="6">Cytoplasm</location>
    </subcellularLocation>
</comment>
<evidence type="ECO:0000313" key="8">
    <source>
        <dbReference type="Proteomes" id="UP000274661"/>
    </source>
</evidence>
<dbReference type="SUPFAM" id="SSF53335">
    <property type="entry name" value="S-adenosyl-L-methionine-dependent methyltransferases"/>
    <property type="match status" value="1"/>
</dbReference>
<feature type="binding site" evidence="6">
    <location>
        <position position="77"/>
    </location>
    <ligand>
        <name>S-adenosyl-L-methionine</name>
        <dbReference type="ChEBI" id="CHEBI:59789"/>
    </ligand>
</feature>
<evidence type="ECO:0000256" key="1">
    <source>
        <dbReference type="ARBA" id="ARBA00022490"/>
    </source>
</evidence>
<feature type="binding site" evidence="6">
    <location>
        <begin position="122"/>
        <end position="123"/>
    </location>
    <ligand>
        <name>S-adenosyl-L-methionine</name>
        <dbReference type="ChEBI" id="CHEBI:59789"/>
    </ligand>
</feature>
<keyword evidence="1 6" id="KW-0963">Cytoplasm</keyword>
<dbReference type="RefSeq" id="WP_126717592.1">
    <property type="nucleotide sequence ID" value="NZ_RWJF01000001.1"/>
</dbReference>
<organism evidence="7 8">
    <name type="scientific">Sphingomonas ginkgonis</name>
    <dbReference type="NCBI Taxonomy" id="2315330"/>
    <lineage>
        <taxon>Bacteria</taxon>
        <taxon>Pseudomonadati</taxon>
        <taxon>Pseudomonadota</taxon>
        <taxon>Alphaproteobacteria</taxon>
        <taxon>Sphingomonadales</taxon>
        <taxon>Sphingomonadaceae</taxon>
        <taxon>Sphingomonas</taxon>
    </lineage>
</organism>
<protein>
    <recommendedName>
        <fullName evidence="6">Ribosomal RNA small subunit methyltransferase G</fullName>
        <ecNumber evidence="6">2.1.1.170</ecNumber>
    </recommendedName>
    <alternativeName>
        <fullName evidence="6">16S rRNA 7-methylguanosine methyltransferase</fullName>
        <shortName evidence="6">16S rRNA m7G methyltransferase</shortName>
    </alternativeName>
</protein>
<dbReference type="EC" id="2.1.1.170" evidence="6"/>
<accession>A0A429V789</accession>
<feature type="binding site" evidence="6">
    <location>
        <position position="135"/>
    </location>
    <ligand>
        <name>S-adenosyl-L-methionine</name>
        <dbReference type="ChEBI" id="CHEBI:59789"/>
    </ligand>
</feature>
<dbReference type="NCBIfam" id="TIGR00138">
    <property type="entry name" value="rsmG_gidB"/>
    <property type="match status" value="1"/>
</dbReference>
<sequence length="208" mass="22786">MIEAFAAASGRDVSRETWKQLNEYVRLLVDENKRQNLIAKSSVAEVWSRHLLDSAQLVRLSSPLIRTWLDIGSGAGLPGVVTAILTNEPTTLVEPRPLRTAFLTKVKHDLGLDNLEIVTGKVEGVSGPYSTITARAVASLSNLFAAAWQLAAPETLWILPKGRGAKIEVEEARQAWQGDFRFEPSLTSTESLIVVASGVRPRFRGGKR</sequence>
<evidence type="ECO:0000313" key="7">
    <source>
        <dbReference type="EMBL" id="RST29752.1"/>
    </source>
</evidence>
<keyword evidence="5 6" id="KW-0949">S-adenosyl-L-methionine</keyword>
<feature type="binding site" evidence="6">
    <location>
        <position position="72"/>
    </location>
    <ligand>
        <name>S-adenosyl-L-methionine</name>
        <dbReference type="ChEBI" id="CHEBI:59789"/>
    </ligand>
</feature>
<reference evidence="7 8" key="1">
    <citation type="submission" date="2018-12" db="EMBL/GenBank/DDBJ databases">
        <title>Sphingomonas sp. HMF7854 Genome sequencing and assembly.</title>
        <authorList>
            <person name="Cha I."/>
            <person name="Kang H."/>
            <person name="Kim H."/>
            <person name="Kang J."/>
            <person name="Joh K."/>
        </authorList>
    </citation>
    <scope>NUCLEOTIDE SEQUENCE [LARGE SCALE GENOMIC DNA]</scope>
    <source>
        <strain evidence="7 8">HMF7854</strain>
    </source>
</reference>
<dbReference type="PIRSF" id="PIRSF003078">
    <property type="entry name" value="GidB"/>
    <property type="match status" value="1"/>
</dbReference>
<dbReference type="Proteomes" id="UP000274661">
    <property type="component" value="Unassembled WGS sequence"/>
</dbReference>
<comment type="function">
    <text evidence="6">Specifically methylates the N7 position of guanine in position 527 of 16S rRNA.</text>
</comment>
<dbReference type="PANTHER" id="PTHR31760">
    <property type="entry name" value="S-ADENOSYL-L-METHIONINE-DEPENDENT METHYLTRANSFERASES SUPERFAMILY PROTEIN"/>
    <property type="match status" value="1"/>
</dbReference>
<evidence type="ECO:0000256" key="6">
    <source>
        <dbReference type="HAMAP-Rule" id="MF_00074"/>
    </source>
</evidence>
<dbReference type="InterPro" id="IPR003682">
    <property type="entry name" value="rRNA_ssu_MeTfrase_G"/>
</dbReference>
<dbReference type="GO" id="GO:0070043">
    <property type="term" value="F:rRNA (guanine-N7-)-methyltransferase activity"/>
    <property type="evidence" value="ECO:0007669"/>
    <property type="project" value="UniProtKB-UniRule"/>
</dbReference>
<evidence type="ECO:0000256" key="3">
    <source>
        <dbReference type="ARBA" id="ARBA00022603"/>
    </source>
</evidence>
<name>A0A429V789_9SPHN</name>
<dbReference type="HAMAP" id="MF_00074">
    <property type="entry name" value="16SrRNA_methyltr_G"/>
    <property type="match status" value="1"/>
</dbReference>
<evidence type="ECO:0000256" key="4">
    <source>
        <dbReference type="ARBA" id="ARBA00022679"/>
    </source>
</evidence>
<keyword evidence="3 6" id="KW-0489">Methyltransferase</keyword>
<dbReference type="InterPro" id="IPR029063">
    <property type="entry name" value="SAM-dependent_MTases_sf"/>
</dbReference>
<dbReference type="PANTHER" id="PTHR31760:SF0">
    <property type="entry name" value="S-ADENOSYL-L-METHIONINE-DEPENDENT METHYLTRANSFERASES SUPERFAMILY PROTEIN"/>
    <property type="match status" value="1"/>
</dbReference>
<dbReference type="EMBL" id="RWJF01000001">
    <property type="protein sequence ID" value="RST29752.1"/>
    <property type="molecule type" value="Genomic_DNA"/>
</dbReference>
<comment type="caution">
    <text evidence="6">Lacks conserved residue(s) required for the propagation of feature annotation.</text>
</comment>
<comment type="catalytic activity">
    <reaction evidence="6">
        <text>guanosine(527) in 16S rRNA + S-adenosyl-L-methionine = N(7)-methylguanosine(527) in 16S rRNA + S-adenosyl-L-homocysteine</text>
        <dbReference type="Rhea" id="RHEA:42732"/>
        <dbReference type="Rhea" id="RHEA-COMP:10209"/>
        <dbReference type="Rhea" id="RHEA-COMP:10210"/>
        <dbReference type="ChEBI" id="CHEBI:57856"/>
        <dbReference type="ChEBI" id="CHEBI:59789"/>
        <dbReference type="ChEBI" id="CHEBI:74269"/>
        <dbReference type="ChEBI" id="CHEBI:74480"/>
        <dbReference type="EC" id="2.1.1.170"/>
    </reaction>
</comment>